<dbReference type="InterPro" id="IPR004869">
    <property type="entry name" value="MMPL_dom"/>
</dbReference>
<evidence type="ECO:0000256" key="3">
    <source>
        <dbReference type="ARBA" id="ARBA00022475"/>
    </source>
</evidence>
<evidence type="ECO:0000259" key="9">
    <source>
        <dbReference type="Pfam" id="PF03176"/>
    </source>
</evidence>
<feature type="transmembrane region" description="Helical" evidence="8">
    <location>
        <begin position="1000"/>
        <end position="1027"/>
    </location>
</feature>
<dbReference type="AlphaFoldDB" id="A0A0D3ISW6"/>
<dbReference type="eggNOG" id="ENOG502QRKM">
    <property type="taxonomic scope" value="Eukaryota"/>
</dbReference>
<proteinExistence type="inferred from homology"/>
<feature type="transmembrane region" description="Helical" evidence="8">
    <location>
        <begin position="477"/>
        <end position="499"/>
    </location>
</feature>
<keyword evidence="5 8" id="KW-1133">Transmembrane helix</keyword>
<evidence type="ECO:0000313" key="10">
    <source>
        <dbReference type="EnsemblProtists" id="EOD14351"/>
    </source>
</evidence>
<organism evidence="10 11">
    <name type="scientific">Emiliania huxleyi (strain CCMP1516)</name>
    <dbReference type="NCBI Taxonomy" id="280463"/>
    <lineage>
        <taxon>Eukaryota</taxon>
        <taxon>Haptista</taxon>
        <taxon>Haptophyta</taxon>
        <taxon>Prymnesiophyceae</taxon>
        <taxon>Isochrysidales</taxon>
        <taxon>Noelaerhabdaceae</taxon>
        <taxon>Emiliania</taxon>
    </lineage>
</organism>
<feature type="domain" description="Membrane transport protein MMPL" evidence="9">
    <location>
        <begin position="479"/>
        <end position="593"/>
    </location>
</feature>
<evidence type="ECO:0000256" key="8">
    <source>
        <dbReference type="SAM" id="Phobius"/>
    </source>
</evidence>
<feature type="region of interest" description="Disordered" evidence="7">
    <location>
        <begin position="259"/>
        <end position="285"/>
    </location>
</feature>
<feature type="transmembrane region" description="Helical" evidence="8">
    <location>
        <begin position="536"/>
        <end position="554"/>
    </location>
</feature>
<dbReference type="Pfam" id="PF03176">
    <property type="entry name" value="MMPL"/>
    <property type="match status" value="2"/>
</dbReference>
<evidence type="ECO:0000256" key="7">
    <source>
        <dbReference type="SAM" id="MobiDB-lite"/>
    </source>
</evidence>
<dbReference type="PaxDb" id="2903-EOD14351"/>
<evidence type="ECO:0000256" key="2">
    <source>
        <dbReference type="ARBA" id="ARBA00010157"/>
    </source>
</evidence>
<evidence type="ECO:0000313" key="11">
    <source>
        <dbReference type="Proteomes" id="UP000013827"/>
    </source>
</evidence>
<evidence type="ECO:0000256" key="4">
    <source>
        <dbReference type="ARBA" id="ARBA00022692"/>
    </source>
</evidence>
<dbReference type="GO" id="GO:0005886">
    <property type="term" value="C:plasma membrane"/>
    <property type="evidence" value="ECO:0007669"/>
    <property type="project" value="UniProtKB-SubCell"/>
</dbReference>
<feature type="transmembrane region" description="Helical" evidence="8">
    <location>
        <begin position="959"/>
        <end position="979"/>
    </location>
</feature>
<feature type="region of interest" description="Disordered" evidence="7">
    <location>
        <begin position="1058"/>
        <end position="1123"/>
    </location>
</feature>
<feature type="transmembrane region" description="Helical" evidence="8">
    <location>
        <begin position="133"/>
        <end position="153"/>
    </location>
</feature>
<dbReference type="PANTHER" id="PTHR33406">
    <property type="entry name" value="MEMBRANE PROTEIN MJ1562-RELATED"/>
    <property type="match status" value="1"/>
</dbReference>
<keyword evidence="11" id="KW-1185">Reference proteome</keyword>
<reference evidence="10" key="2">
    <citation type="submission" date="2024-10" db="UniProtKB">
        <authorList>
            <consortium name="EnsemblProtists"/>
        </authorList>
    </citation>
    <scope>IDENTIFICATION</scope>
</reference>
<dbReference type="PANTHER" id="PTHR33406:SF6">
    <property type="entry name" value="MEMBRANE PROTEIN YDGH-RELATED"/>
    <property type="match status" value="1"/>
</dbReference>
<reference evidence="11" key="1">
    <citation type="journal article" date="2013" name="Nature">
        <title>Pan genome of the phytoplankton Emiliania underpins its global distribution.</title>
        <authorList>
            <person name="Read B.A."/>
            <person name="Kegel J."/>
            <person name="Klute M.J."/>
            <person name="Kuo A."/>
            <person name="Lefebvre S.C."/>
            <person name="Maumus F."/>
            <person name="Mayer C."/>
            <person name="Miller J."/>
            <person name="Monier A."/>
            <person name="Salamov A."/>
            <person name="Young J."/>
            <person name="Aguilar M."/>
            <person name="Claverie J.M."/>
            <person name="Frickenhaus S."/>
            <person name="Gonzalez K."/>
            <person name="Herman E.K."/>
            <person name="Lin Y.C."/>
            <person name="Napier J."/>
            <person name="Ogata H."/>
            <person name="Sarno A.F."/>
            <person name="Shmutz J."/>
            <person name="Schroeder D."/>
            <person name="de Vargas C."/>
            <person name="Verret F."/>
            <person name="von Dassow P."/>
            <person name="Valentin K."/>
            <person name="Van de Peer Y."/>
            <person name="Wheeler G."/>
            <person name="Dacks J.B."/>
            <person name="Delwiche C.F."/>
            <person name="Dyhrman S.T."/>
            <person name="Glockner G."/>
            <person name="John U."/>
            <person name="Richards T."/>
            <person name="Worden A.Z."/>
            <person name="Zhang X."/>
            <person name="Grigoriev I.V."/>
            <person name="Allen A.E."/>
            <person name="Bidle K."/>
            <person name="Borodovsky M."/>
            <person name="Bowler C."/>
            <person name="Brownlee C."/>
            <person name="Cock J.M."/>
            <person name="Elias M."/>
            <person name="Gladyshev V.N."/>
            <person name="Groth M."/>
            <person name="Guda C."/>
            <person name="Hadaegh A."/>
            <person name="Iglesias-Rodriguez M.D."/>
            <person name="Jenkins J."/>
            <person name="Jones B.M."/>
            <person name="Lawson T."/>
            <person name="Leese F."/>
            <person name="Lindquist E."/>
            <person name="Lobanov A."/>
            <person name="Lomsadze A."/>
            <person name="Malik S.B."/>
            <person name="Marsh M.E."/>
            <person name="Mackinder L."/>
            <person name="Mock T."/>
            <person name="Mueller-Roeber B."/>
            <person name="Pagarete A."/>
            <person name="Parker M."/>
            <person name="Probert I."/>
            <person name="Quesneville H."/>
            <person name="Raines C."/>
            <person name="Rensing S.A."/>
            <person name="Riano-Pachon D.M."/>
            <person name="Richier S."/>
            <person name="Rokitta S."/>
            <person name="Shiraiwa Y."/>
            <person name="Soanes D.M."/>
            <person name="van der Giezen M."/>
            <person name="Wahlund T.M."/>
            <person name="Williams B."/>
            <person name="Wilson W."/>
            <person name="Wolfe G."/>
            <person name="Wurch L.L."/>
        </authorList>
    </citation>
    <scope>NUCLEOTIDE SEQUENCE</scope>
</reference>
<keyword evidence="3" id="KW-1003">Cell membrane</keyword>
<feature type="domain" description="Membrane transport protein MMPL" evidence="9">
    <location>
        <begin position="882"/>
        <end position="1092"/>
    </location>
</feature>
<dbReference type="SUPFAM" id="SSF82866">
    <property type="entry name" value="Multidrug efflux transporter AcrB transmembrane domain"/>
    <property type="match status" value="2"/>
</dbReference>
<keyword evidence="4 8" id="KW-0812">Transmembrane</keyword>
<feature type="transmembrane region" description="Helical" evidence="8">
    <location>
        <begin position="437"/>
        <end position="457"/>
    </location>
</feature>
<dbReference type="RefSeq" id="XP_005766780.1">
    <property type="nucleotide sequence ID" value="XM_005766723.1"/>
</dbReference>
<evidence type="ECO:0000256" key="6">
    <source>
        <dbReference type="ARBA" id="ARBA00023136"/>
    </source>
</evidence>
<evidence type="ECO:0000256" key="5">
    <source>
        <dbReference type="ARBA" id="ARBA00022989"/>
    </source>
</evidence>
<feature type="compositionally biased region" description="Basic and acidic residues" evidence="7">
    <location>
        <begin position="1065"/>
        <end position="1123"/>
    </location>
</feature>
<evidence type="ECO:0000256" key="1">
    <source>
        <dbReference type="ARBA" id="ARBA00004651"/>
    </source>
</evidence>
<protein>
    <recommendedName>
        <fullName evidence="9">Membrane transport protein MMPL domain-containing protein</fullName>
    </recommendedName>
</protein>
<sequence length="1123" mass="122611">MQTAESRVGEGSDSPTARACKTGMQKLRGLFIKGSKGRLRGDGNDEEAMAGKRGTLEYNEEEEAMEEISDLPEINRSGSKPFGSGWGPASPATPRGLLGGAQPVARDASLEHHAPPEWVVTYVRLLRGRPLRWFFLLLWLSLTLSGASIYFPLTRILKISVEPPYGSESEAAKITYAENFPPEPVTLVALLSTNQRNAPNQTLINADAEMQLELLPPFFSYNPEGDLTAETESISLDLKKRVQPYLELVEWPADVASGQQAGEASAERGSTSVRASGVPAPPPSPAQLKPKCEFNFYSFFDMPFEVQMVAHSFLFPSNFGGQEGMIAVHLVSCYGHAIYKECVYKHEWFCEPVAELLESWAGYREWRMEEFPESPVDLTFVSYPVVYEDIIMGIEWGMALSTVATILAFIVLAIMLRNIRPPGRLVAATPRPRRGHVCDMQLGLVACNILTGIGTAVGIMRTGADRTTLLIMYPVSYYVMDVNVCAPAMLVAVAVAMSVDSSSPLLNELTEAVRERLDGRSITQSLEIALATQGHTIVVSGATLALCFTSMLVLPTSTITSMAAGAATAVLQSVLVSLSLTPALLLTMPRFFTADRMLGLTLDGAPLGTGTVAQFGATIDRPTIIENPQPKKESIWAHLGRCSQRGAPVMFLFLALVMVPFAMALTRFSYVEDLTPLMQTTHPATKAFISISNIYGQELTTPSDRKYLDLTTPVQLLIMAPSQKAMASREWSLATCHMLQDLATKVTDRMHEEGHDYTMTTADFNGLMIFRGGCLADGLKFGVIDVMPAVHMYGMYDMVADLLSNRNQTATQVYVHCQVDLFSEVGEAWMRAVRASLPRPDVIRQPLGGHQDADSANYVPYGRWDDVEIGALHLYGMPLEQMDGAQYTLRRMPYVGLAIAAIVCIILGGSFGTALIPVRAVICIAWMLVVTFGASVMVYQLGYLEGLGIQALSPSSGQALFWISPSVAVAVLVGLGLDYDIFLMDSVMEHWQSGKDGKSAVVTSLDQAGTIISAAGVIMFLAFGALLASTTPVLNQIGFMLCVGVLLDCFVTTKARAPPGGAWEEPGRWPRGGREMAERWPKAGREVAERWPRGGREVDERWPRDGRGMAGRWPRDGREMAER</sequence>
<feature type="transmembrane region" description="Helical" evidence="8">
    <location>
        <begin position="649"/>
        <end position="670"/>
    </location>
</feature>
<comment type="similarity">
    <text evidence="2">Belongs to the resistance-nodulation-cell division (RND) (TC 2.A.6) family. MmpL subfamily.</text>
</comment>
<feature type="transmembrane region" description="Helical" evidence="8">
    <location>
        <begin position="892"/>
        <end position="911"/>
    </location>
</feature>
<dbReference type="InterPro" id="IPR050545">
    <property type="entry name" value="Mycobact_MmpL"/>
</dbReference>
<feature type="region of interest" description="Disordered" evidence="7">
    <location>
        <begin position="1"/>
        <end position="22"/>
    </location>
</feature>
<comment type="subcellular location">
    <subcellularLocation>
        <location evidence="1">Cell membrane</location>
        <topology evidence="1">Multi-pass membrane protein</topology>
    </subcellularLocation>
</comment>
<dbReference type="HOGENOM" id="CLU_009196_0_0_1"/>
<dbReference type="EnsemblProtists" id="EOD14351">
    <property type="protein sequence ID" value="EOD14351"/>
    <property type="gene ID" value="EMIHUDRAFT_451787"/>
</dbReference>
<name>A0A0D3ISW6_EMIH1</name>
<keyword evidence="6 8" id="KW-0472">Membrane</keyword>
<dbReference type="Gene3D" id="1.20.1640.10">
    <property type="entry name" value="Multidrug efflux transporter AcrB transmembrane domain"/>
    <property type="match status" value="2"/>
</dbReference>
<feature type="transmembrane region" description="Helical" evidence="8">
    <location>
        <begin position="566"/>
        <end position="587"/>
    </location>
</feature>
<feature type="transmembrane region" description="Helical" evidence="8">
    <location>
        <begin position="918"/>
        <end position="939"/>
    </location>
</feature>
<accession>A0A0D3ISW6</accession>
<dbReference type="Proteomes" id="UP000013827">
    <property type="component" value="Unassembled WGS sequence"/>
</dbReference>
<dbReference type="GeneID" id="17260461"/>
<feature type="transmembrane region" description="Helical" evidence="8">
    <location>
        <begin position="396"/>
        <end position="416"/>
    </location>
</feature>
<dbReference type="KEGG" id="ehx:EMIHUDRAFT_451787"/>